<dbReference type="GO" id="GO:0016787">
    <property type="term" value="F:hydrolase activity"/>
    <property type="evidence" value="ECO:0007669"/>
    <property type="project" value="UniProtKB-KW"/>
</dbReference>
<gene>
    <name evidence="3" type="ORF">S01H1_31105</name>
</gene>
<dbReference type="PANTHER" id="PTHR11080">
    <property type="entry name" value="PYRAZINAMIDASE/NICOTINAMIDASE"/>
    <property type="match status" value="1"/>
</dbReference>
<comment type="caution">
    <text evidence="3">The sequence shown here is derived from an EMBL/GenBank/DDBJ whole genome shotgun (WGS) entry which is preliminary data.</text>
</comment>
<dbReference type="InterPro" id="IPR052347">
    <property type="entry name" value="Isochorismatase_Nicotinamidase"/>
</dbReference>
<dbReference type="EMBL" id="BARS01019172">
    <property type="protein sequence ID" value="GAF87986.1"/>
    <property type="molecule type" value="Genomic_DNA"/>
</dbReference>
<dbReference type="SUPFAM" id="SSF52499">
    <property type="entry name" value="Isochorismatase-like hydrolases"/>
    <property type="match status" value="1"/>
</dbReference>
<organism evidence="3">
    <name type="scientific">marine sediment metagenome</name>
    <dbReference type="NCBI Taxonomy" id="412755"/>
    <lineage>
        <taxon>unclassified sequences</taxon>
        <taxon>metagenomes</taxon>
        <taxon>ecological metagenomes</taxon>
    </lineage>
</organism>
<name>X0TL63_9ZZZZ</name>
<evidence type="ECO:0000256" key="1">
    <source>
        <dbReference type="ARBA" id="ARBA00006336"/>
    </source>
</evidence>
<evidence type="ECO:0008006" key="4">
    <source>
        <dbReference type="Google" id="ProtNLM"/>
    </source>
</evidence>
<accession>X0TL63</accession>
<dbReference type="PANTHER" id="PTHR11080:SF2">
    <property type="entry name" value="LD05707P"/>
    <property type="match status" value="1"/>
</dbReference>
<reference evidence="3" key="1">
    <citation type="journal article" date="2014" name="Front. Microbiol.">
        <title>High frequency of phylogenetically diverse reductive dehalogenase-homologous genes in deep subseafloor sedimentary metagenomes.</title>
        <authorList>
            <person name="Kawai M."/>
            <person name="Futagami T."/>
            <person name="Toyoda A."/>
            <person name="Takaki Y."/>
            <person name="Nishi S."/>
            <person name="Hori S."/>
            <person name="Arai W."/>
            <person name="Tsubouchi T."/>
            <person name="Morono Y."/>
            <person name="Uchiyama I."/>
            <person name="Ito T."/>
            <person name="Fujiyama A."/>
            <person name="Inagaki F."/>
            <person name="Takami H."/>
        </authorList>
    </citation>
    <scope>NUCLEOTIDE SEQUENCE</scope>
    <source>
        <strain evidence="3">Expedition CK06-06</strain>
    </source>
</reference>
<proteinExistence type="inferred from homology"/>
<evidence type="ECO:0000313" key="3">
    <source>
        <dbReference type="EMBL" id="GAF87986.1"/>
    </source>
</evidence>
<dbReference type="AlphaFoldDB" id="X0TL63"/>
<protein>
    <recommendedName>
        <fullName evidence="4">Isochorismatase-like domain-containing protein</fullName>
    </recommendedName>
</protein>
<evidence type="ECO:0000256" key="2">
    <source>
        <dbReference type="ARBA" id="ARBA00022801"/>
    </source>
</evidence>
<dbReference type="Gene3D" id="3.40.50.850">
    <property type="entry name" value="Isochorismatase-like"/>
    <property type="match status" value="1"/>
</dbReference>
<comment type="similarity">
    <text evidence="1">Belongs to the isochorismatase family.</text>
</comment>
<dbReference type="InterPro" id="IPR036380">
    <property type="entry name" value="Isochorismatase-like_sf"/>
</dbReference>
<keyword evidence="2" id="KW-0378">Hydrolase</keyword>
<feature type="non-terminal residue" evidence="3">
    <location>
        <position position="1"/>
    </location>
</feature>
<sequence length="229" mass="26020">VRENIPQISAIHATLDSHHPVHIAHPVWWINKNGKHPNPFTMIDKDSVAAGYYKAYNPNMLKWSEDYVRALNDNNRYVLCVWPPHCLIADVGFTIVPELREAFLVWENTFKKLNYVPKGSCVYTEHYSAVRADVEYPGDPTTTLNYQVIEMLKTGQDILVSGEALDFCVANTIRDIANEFSEDEVKNFVLLEDACSCVNAPGLENLGDDFVNEMVSKGMRVSKTTEYFK</sequence>